<dbReference type="Pfam" id="PF03328">
    <property type="entry name" value="HpcH_HpaI"/>
    <property type="match status" value="1"/>
</dbReference>
<dbReference type="PIRSF" id="PIRSF015582">
    <property type="entry name" value="Cit_lyase_B"/>
    <property type="match status" value="1"/>
</dbReference>
<evidence type="ECO:0000256" key="4">
    <source>
        <dbReference type="PIRSR" id="PIRSR015582-1"/>
    </source>
</evidence>
<dbReference type="EMBL" id="CP121270">
    <property type="protein sequence ID" value="WFP24407.1"/>
    <property type="molecule type" value="Genomic_DNA"/>
</dbReference>
<dbReference type="PANTHER" id="PTHR32308:SF0">
    <property type="entry name" value="HPCH_HPAI ALDOLASE_CITRATE LYASE DOMAIN-CONTAINING PROTEIN"/>
    <property type="match status" value="1"/>
</dbReference>
<dbReference type="Proteomes" id="UP001213504">
    <property type="component" value="Chromosome"/>
</dbReference>
<comment type="cofactor">
    <cofactor evidence="1">
        <name>Mg(2+)</name>
        <dbReference type="ChEBI" id="CHEBI:18420"/>
    </cofactor>
</comment>
<feature type="binding site" evidence="5">
    <location>
        <position position="132"/>
    </location>
    <ligand>
        <name>Mg(2+)</name>
        <dbReference type="ChEBI" id="CHEBI:18420"/>
    </ligand>
</feature>
<name>A0AAX3T5E5_9ACTN</name>
<evidence type="ECO:0000256" key="3">
    <source>
        <dbReference type="ARBA" id="ARBA00022842"/>
    </source>
</evidence>
<evidence type="ECO:0000259" key="6">
    <source>
        <dbReference type="Pfam" id="PF03328"/>
    </source>
</evidence>
<dbReference type="InterPro" id="IPR040442">
    <property type="entry name" value="Pyrv_kinase-like_dom_sf"/>
</dbReference>
<keyword evidence="3 5" id="KW-0460">Magnesium</keyword>
<dbReference type="InterPro" id="IPR011206">
    <property type="entry name" value="Citrate_lyase_beta/mcl1/mcl2"/>
</dbReference>
<dbReference type="InterPro" id="IPR015813">
    <property type="entry name" value="Pyrv/PenolPyrv_kinase-like_dom"/>
</dbReference>
<dbReference type="AlphaFoldDB" id="A0AAX3T5E5"/>
<reference evidence="7" key="1">
    <citation type="submission" date="2023-04" db="EMBL/GenBank/DDBJ databases">
        <title>Complete genome sequence of a phthalic acid esters degrading bacterial strain.</title>
        <authorList>
            <person name="Weng L."/>
            <person name="Jia Y."/>
            <person name="Ren L."/>
        </authorList>
    </citation>
    <scope>NUCLEOTIDE SEQUENCE</scope>
    <source>
        <strain evidence="7">RL-LY01</strain>
    </source>
</reference>
<feature type="binding site" evidence="4">
    <location>
        <position position="132"/>
    </location>
    <ligand>
        <name>substrate</name>
    </ligand>
</feature>
<feature type="binding site" evidence="5">
    <location>
        <position position="159"/>
    </location>
    <ligand>
        <name>Mg(2+)</name>
        <dbReference type="ChEBI" id="CHEBI:18420"/>
    </ligand>
</feature>
<sequence>MAAHLTSTPGATVQRRRAVLVAPASDDRKARKALASIADEVVLDLEDAVTPANKDSARAAAADLIAEFGADRAISLRINAIDTPWAAADLAACAQMPNLTSVVLPKADSPADLRSADEQLGRAPVRLQALLESPRGIRDAGAICAATNRLDAVLIGYADLAASLGRSPGLAMRTWHVVQDSVLLAARAAGVDVIDGPHLTIADDDTFRDAKRWVRDLGFDGTWVIHPAQLQSAIDIFTPDAAAVEDARRVLDALEQAAAAGAGAAELDGRMLDEALAVSARRVLAKAASE</sequence>
<evidence type="ECO:0000313" key="7">
    <source>
        <dbReference type="EMBL" id="WFP24407.1"/>
    </source>
</evidence>
<dbReference type="Gene3D" id="3.20.20.60">
    <property type="entry name" value="Phosphoenolpyruvate-binding domains"/>
    <property type="match status" value="1"/>
</dbReference>
<evidence type="ECO:0000256" key="1">
    <source>
        <dbReference type="ARBA" id="ARBA00001946"/>
    </source>
</evidence>
<accession>A0AAX3T5E5</accession>
<evidence type="ECO:0000256" key="5">
    <source>
        <dbReference type="PIRSR" id="PIRSR015582-2"/>
    </source>
</evidence>
<dbReference type="SUPFAM" id="SSF51621">
    <property type="entry name" value="Phosphoenolpyruvate/pyruvate domain"/>
    <property type="match status" value="1"/>
</dbReference>
<dbReference type="GO" id="GO:0006107">
    <property type="term" value="P:oxaloacetate metabolic process"/>
    <property type="evidence" value="ECO:0007669"/>
    <property type="project" value="TreeGrafter"/>
</dbReference>
<organism evidence="7 8">
    <name type="scientific">Gordonia hongkongensis</name>
    <dbReference type="NCBI Taxonomy" id="1701090"/>
    <lineage>
        <taxon>Bacteria</taxon>
        <taxon>Bacillati</taxon>
        <taxon>Actinomycetota</taxon>
        <taxon>Actinomycetes</taxon>
        <taxon>Mycobacteriales</taxon>
        <taxon>Gordoniaceae</taxon>
        <taxon>Gordonia</taxon>
    </lineage>
</organism>
<evidence type="ECO:0000256" key="2">
    <source>
        <dbReference type="ARBA" id="ARBA00022723"/>
    </source>
</evidence>
<keyword evidence="7" id="KW-0456">Lyase</keyword>
<dbReference type="RefSeq" id="WP_165629555.1">
    <property type="nucleotide sequence ID" value="NZ_CP121270.1"/>
</dbReference>
<dbReference type="PANTHER" id="PTHR32308">
    <property type="entry name" value="LYASE BETA SUBUNIT, PUTATIVE (AFU_ORTHOLOGUE AFUA_4G13030)-RELATED"/>
    <property type="match status" value="1"/>
</dbReference>
<dbReference type="GO" id="GO:0016829">
    <property type="term" value="F:lyase activity"/>
    <property type="evidence" value="ECO:0007669"/>
    <property type="project" value="UniProtKB-KW"/>
</dbReference>
<keyword evidence="2 5" id="KW-0479">Metal-binding</keyword>
<feature type="binding site" evidence="4">
    <location>
        <position position="77"/>
    </location>
    <ligand>
        <name>substrate</name>
    </ligand>
</feature>
<proteinExistence type="predicted"/>
<dbReference type="InterPro" id="IPR005000">
    <property type="entry name" value="Aldolase/citrate-lyase_domain"/>
</dbReference>
<dbReference type="GO" id="GO:0000287">
    <property type="term" value="F:magnesium ion binding"/>
    <property type="evidence" value="ECO:0007669"/>
    <property type="project" value="TreeGrafter"/>
</dbReference>
<protein>
    <submittedName>
        <fullName evidence="7">CoA ester lyase</fullName>
    </submittedName>
</protein>
<evidence type="ECO:0000313" key="8">
    <source>
        <dbReference type="Proteomes" id="UP001213504"/>
    </source>
</evidence>
<feature type="domain" description="HpcH/HpaI aldolase/citrate lyase" evidence="6">
    <location>
        <begin position="17"/>
        <end position="227"/>
    </location>
</feature>
<gene>
    <name evidence="7" type="ORF">P9A14_20115</name>
</gene>